<dbReference type="Pfam" id="PF18914">
    <property type="entry name" value="DUF5666"/>
    <property type="match status" value="3"/>
</dbReference>
<reference evidence="3 4" key="1">
    <citation type="submission" date="2024-04" db="EMBL/GenBank/DDBJ databases">
        <title>Draft genome sequence of Sessilibacter corallicola NBRC 116591.</title>
        <authorList>
            <person name="Miyakawa T."/>
            <person name="Kusuya Y."/>
            <person name="Miura T."/>
        </authorList>
    </citation>
    <scope>NUCLEOTIDE SEQUENCE [LARGE SCALE GENOMIC DNA]</scope>
    <source>
        <strain evidence="3 4">KU-00831-HH</strain>
    </source>
</reference>
<feature type="domain" description="DUF5666" evidence="2">
    <location>
        <begin position="205"/>
        <end position="251"/>
    </location>
</feature>
<dbReference type="EMBL" id="BAABWN010000004">
    <property type="protein sequence ID" value="GAA6167640.1"/>
    <property type="molecule type" value="Genomic_DNA"/>
</dbReference>
<dbReference type="RefSeq" id="WP_353302245.1">
    <property type="nucleotide sequence ID" value="NZ_BAABWN010000004.1"/>
</dbReference>
<keyword evidence="4" id="KW-1185">Reference proteome</keyword>
<gene>
    <name evidence="3" type="ORF">NBRC116591_14500</name>
</gene>
<organism evidence="3 4">
    <name type="scientific">Sessilibacter corallicola</name>
    <dbReference type="NCBI Taxonomy" id="2904075"/>
    <lineage>
        <taxon>Bacteria</taxon>
        <taxon>Pseudomonadati</taxon>
        <taxon>Pseudomonadota</taxon>
        <taxon>Gammaproteobacteria</taxon>
        <taxon>Cellvibrionales</taxon>
        <taxon>Cellvibrionaceae</taxon>
        <taxon>Sessilibacter</taxon>
    </lineage>
</organism>
<name>A0ABQ0A7R6_9GAMM</name>
<feature type="domain" description="DUF5666" evidence="2">
    <location>
        <begin position="135"/>
        <end position="192"/>
    </location>
</feature>
<feature type="signal peptide" evidence="1">
    <location>
        <begin position="1"/>
        <end position="22"/>
    </location>
</feature>
<sequence length="501" mass="52816">MNLNDFSLRKLFPLALISTCLAVPLTGCDFQLGPSDDNNNGDNNGGGNNGGGGSIGGGNDGGATIGTLTDASDLEVNFDSNFSLGNIDISIDDIPAVSSDLEDGMVVTLIIEDGAPSNLATGTVTSLEVNHLLVGPVTSLNPFEVLSHEVITTADTELRDISGEDVTNLAIGDIARVSGFANRQNGILATRVDLQPGQFSIWKMTGTVENLTANQSFTIADQNIILNGTFPDCGTRELAEGDYVEVTAIPEENFSPGDDLSTLLAVECLTVALPALRADDDDIETLPAQMEGTVTSINSITEIFVDDQEIELGSNVSYLGGTATDLIVGAKIEVEGDLDLDTQVLTANTIIYHERRILIEAPLASSDVTVNTSVNFFGLDIPITNLTVDDDLIVSSGIADRQVRLFGFTDEDQNPFAISLSNEGVIDDEDVTLQGPVSRVGGNEIEIIGISVDGGNVLNIQGSVEEEDLVIVENAEVDGSTSITDGVVSEIETVFEQRENN</sequence>
<evidence type="ECO:0000256" key="1">
    <source>
        <dbReference type="SAM" id="SignalP"/>
    </source>
</evidence>
<protein>
    <recommendedName>
        <fullName evidence="2">DUF5666 domain-containing protein</fullName>
    </recommendedName>
</protein>
<feature type="domain" description="DUF5666" evidence="2">
    <location>
        <begin position="291"/>
        <end position="348"/>
    </location>
</feature>
<proteinExistence type="predicted"/>
<comment type="caution">
    <text evidence="3">The sequence shown here is derived from an EMBL/GenBank/DDBJ whole genome shotgun (WGS) entry which is preliminary data.</text>
</comment>
<evidence type="ECO:0000259" key="2">
    <source>
        <dbReference type="Pfam" id="PF18914"/>
    </source>
</evidence>
<keyword evidence="1" id="KW-0732">Signal</keyword>
<evidence type="ECO:0000313" key="3">
    <source>
        <dbReference type="EMBL" id="GAA6167640.1"/>
    </source>
</evidence>
<accession>A0ABQ0A7R6</accession>
<feature type="chain" id="PRO_5045314831" description="DUF5666 domain-containing protein" evidence="1">
    <location>
        <begin position="23"/>
        <end position="501"/>
    </location>
</feature>
<evidence type="ECO:0000313" key="4">
    <source>
        <dbReference type="Proteomes" id="UP001465153"/>
    </source>
</evidence>
<dbReference type="Proteomes" id="UP001465153">
    <property type="component" value="Unassembled WGS sequence"/>
</dbReference>
<dbReference type="InterPro" id="IPR043724">
    <property type="entry name" value="DUF5666"/>
</dbReference>